<reference evidence="2" key="1">
    <citation type="submission" date="2016-10" db="EMBL/GenBank/DDBJ databases">
        <authorList>
            <person name="Wibberg D."/>
        </authorList>
    </citation>
    <scope>NUCLEOTIDE SEQUENCE [LARGE SCALE GENOMIC DNA]</scope>
</reference>
<accession>A0A1R3TIV4</accession>
<name>A0A1R3TIV4_9HYPH</name>
<dbReference type="Proteomes" id="UP000187891">
    <property type="component" value="Unassembled WGS sequence"/>
</dbReference>
<dbReference type="EMBL" id="FMUE01000003">
    <property type="protein sequence ID" value="SCX19574.1"/>
    <property type="molecule type" value="Genomic_DNA"/>
</dbReference>
<protein>
    <submittedName>
        <fullName evidence="1">Uncharacterized protein</fullName>
    </submittedName>
</protein>
<proteinExistence type="predicted"/>
<dbReference type="AlphaFoldDB" id="A0A1R3TIV4"/>
<evidence type="ECO:0000313" key="1">
    <source>
        <dbReference type="EMBL" id="SCX19574.1"/>
    </source>
</evidence>
<gene>
    <name evidence="1" type="ORF">DSM25559_1863</name>
</gene>
<sequence>MSVGIYAARVQLQDMTEIIKQSLKDLTVEERKKGL</sequence>
<organism evidence="1 2">
    <name type="scientific">Agrobacterium rosae</name>
    <dbReference type="NCBI Taxonomy" id="1972867"/>
    <lineage>
        <taxon>Bacteria</taxon>
        <taxon>Pseudomonadati</taxon>
        <taxon>Pseudomonadota</taxon>
        <taxon>Alphaproteobacteria</taxon>
        <taxon>Hyphomicrobiales</taxon>
        <taxon>Rhizobiaceae</taxon>
        <taxon>Rhizobium/Agrobacterium group</taxon>
        <taxon>Agrobacterium</taxon>
    </lineage>
</organism>
<evidence type="ECO:0000313" key="2">
    <source>
        <dbReference type="Proteomes" id="UP000187891"/>
    </source>
</evidence>